<dbReference type="SUPFAM" id="SSF55073">
    <property type="entry name" value="Nucleotide cyclase"/>
    <property type="match status" value="1"/>
</dbReference>
<evidence type="ECO:0000313" key="2">
    <source>
        <dbReference type="EMBL" id="MBB6181999.1"/>
    </source>
</evidence>
<organism evidence="2 3">
    <name type="scientific">Pseudorhizobium flavum</name>
    <dbReference type="NCBI Taxonomy" id="1335061"/>
    <lineage>
        <taxon>Bacteria</taxon>
        <taxon>Pseudomonadati</taxon>
        <taxon>Pseudomonadota</taxon>
        <taxon>Alphaproteobacteria</taxon>
        <taxon>Hyphomicrobiales</taxon>
        <taxon>Rhizobiaceae</taxon>
        <taxon>Rhizobium/Agrobacterium group</taxon>
        <taxon>Pseudorhizobium</taxon>
    </lineage>
</organism>
<accession>A0A7X0DGA9</accession>
<dbReference type="EMBL" id="JACHEJ010000016">
    <property type="protein sequence ID" value="MBB6181999.1"/>
    <property type="molecule type" value="Genomic_DNA"/>
</dbReference>
<feature type="region of interest" description="Disordered" evidence="1">
    <location>
        <begin position="1"/>
        <end position="30"/>
    </location>
</feature>
<evidence type="ECO:0008006" key="4">
    <source>
        <dbReference type="Google" id="ProtNLM"/>
    </source>
</evidence>
<evidence type="ECO:0000256" key="1">
    <source>
        <dbReference type="SAM" id="MobiDB-lite"/>
    </source>
</evidence>
<reference evidence="2 3" key="1">
    <citation type="submission" date="2020-08" db="EMBL/GenBank/DDBJ databases">
        <title>Genomic Encyclopedia of Type Strains, Phase IV (KMG-IV): sequencing the most valuable type-strain genomes for metagenomic binning, comparative biology and taxonomic classification.</title>
        <authorList>
            <person name="Goeker M."/>
        </authorList>
    </citation>
    <scope>NUCLEOTIDE SEQUENCE [LARGE SCALE GENOMIC DNA]</scope>
    <source>
        <strain evidence="2 3">DSM 102134</strain>
    </source>
</reference>
<gene>
    <name evidence="2" type="ORF">HNQ75_003987</name>
</gene>
<keyword evidence="3" id="KW-1185">Reference proteome</keyword>
<dbReference type="Proteomes" id="UP000535501">
    <property type="component" value="Unassembled WGS sequence"/>
</dbReference>
<evidence type="ECO:0000313" key="3">
    <source>
        <dbReference type="Proteomes" id="UP000535501"/>
    </source>
</evidence>
<sequence length="341" mass="38417">MMRERDEHTSPSERSSSTAPATVEDERWGKAAGAIETAVENAVAQGRRRRAKIERERAKAHANAADYEPGIVTFIDVLGFRAMLTNRSAGDIHNIILSLREFTTPEAEHFHRMKEVRLSSRSFVESVSDAVVRVRVFNTQHSDGAFFHELLDLLHIQIQCINHGVLIRAGLAIGNVHVGLNGSGPVFGPAMVRAYDIESGEAIYPRIVVDDAAYEQFLSDARLHNEDHELEEEVEYVNRLLRTGEDGTRFVDYLGASEDEHDAFEDYIGFLGRHAALIRQNLAEISKSTIRRKYFWLGRYHNSVVSQIRLRFEAGELSARNFLALTGREAADVLDELIVNF</sequence>
<feature type="compositionally biased region" description="Basic and acidic residues" evidence="1">
    <location>
        <begin position="1"/>
        <end position="11"/>
    </location>
</feature>
<dbReference type="RefSeq" id="WP_210308301.1">
    <property type="nucleotide sequence ID" value="NZ_CANLQM010000012.1"/>
</dbReference>
<name>A0A7X0DGA9_9HYPH</name>
<protein>
    <recommendedName>
        <fullName evidence="4">Guanylate cyclase domain-containing protein</fullName>
    </recommendedName>
</protein>
<dbReference type="InterPro" id="IPR029787">
    <property type="entry name" value="Nucleotide_cyclase"/>
</dbReference>
<dbReference type="Gene3D" id="3.30.70.1230">
    <property type="entry name" value="Nucleotide cyclase"/>
    <property type="match status" value="1"/>
</dbReference>
<dbReference type="AlphaFoldDB" id="A0A7X0DGA9"/>
<proteinExistence type="predicted"/>
<comment type="caution">
    <text evidence="2">The sequence shown here is derived from an EMBL/GenBank/DDBJ whole genome shotgun (WGS) entry which is preliminary data.</text>
</comment>